<dbReference type="PANTHER" id="PTHR12992:SF44">
    <property type="entry name" value="NUDIX HYDROLASE DOMAIN-CONTAINING PROTEIN"/>
    <property type="match status" value="1"/>
</dbReference>
<sequence length="746" mass="80213">MPPGIPGVDLVFLTRITQRLAVRSLHTYCPGSRRSAAALVLRFDDDTQESVTSAMSAFRAATQRRGHAASKATGFTEKRAVGSAALSRGRILSSSVFSSSATCASSSVSRDSTEGGYTDPLRFFEYLANGHGHRQEDIFVDTAGSSALQLLFLKRANMNASRWSGGQVAFPGGRRDPDDHDDFDTVCRQTYEELGFPLRHHHQCLCLGRLPDCRLHSRPGDYRGLVQARFVFLHVGDNTPTVQFAAHEVESVRWVPLRALTSANVERGHVVHSLKSFVKPQDADARLLLEEVFPNTYVSFPSVRLPGIPLSSPSFSTAGGANRSSDDGASPKARERVSSASSVSPSWQVWGLTLRSTHELLALGNHQVFEWPLVESNSRLLQYGVIFPLHGYYELLYQLYWWRAWVWAKICLLDCGGCAADRGETKAVGGQHGSDTLGSSRSGWSPPKSLCSPPSREQQRLRHVLFGSSMERRYAILPLSADALLFAAPEMPAKEHVVSFATALCIAVFLLYTVAAAIASVCATVGAALGQAAELSSDARSRAYCGASPARDATPHHSSVAGGGGGDHQERGSPNDAMADGNTPSNDEADVFYPGWHWQPRDHRAPHVSATADEAALSAVLCHGFTNILTGKSNLSNHSAVSPAATHEMQNAAMSDTQQHLTSTTLTEMHPTPTGTRAAAEALIPSPSQATTTSSPTMTSSLPSNASVDMIAERCEADGSHEWNVRSEQAAGMGGEGASSRWSCCL</sequence>
<gene>
    <name evidence="3" type="ORF">JKF63_06397</name>
</gene>
<dbReference type="InterPro" id="IPR000086">
    <property type="entry name" value="NUDIX_hydrolase_dom"/>
</dbReference>
<dbReference type="EMBL" id="JAFJZO010000007">
    <property type="protein sequence ID" value="KAG5510896.1"/>
    <property type="molecule type" value="Genomic_DNA"/>
</dbReference>
<evidence type="ECO:0000256" key="1">
    <source>
        <dbReference type="SAM" id="MobiDB-lite"/>
    </source>
</evidence>
<accession>A0A836LJU8</accession>
<dbReference type="OrthoDB" id="77989at2759"/>
<organism evidence="3 4">
    <name type="scientific">Porcisia hertigi</name>
    <dbReference type="NCBI Taxonomy" id="2761500"/>
    <lineage>
        <taxon>Eukaryota</taxon>
        <taxon>Discoba</taxon>
        <taxon>Euglenozoa</taxon>
        <taxon>Kinetoplastea</taxon>
        <taxon>Metakinetoplastina</taxon>
        <taxon>Trypanosomatida</taxon>
        <taxon>Trypanosomatidae</taxon>
        <taxon>Leishmaniinae</taxon>
        <taxon>Porcisia</taxon>
    </lineage>
</organism>
<keyword evidence="4" id="KW-1185">Reference proteome</keyword>
<dbReference type="SUPFAM" id="SSF55811">
    <property type="entry name" value="Nudix"/>
    <property type="match status" value="1"/>
</dbReference>
<dbReference type="PROSITE" id="PS51462">
    <property type="entry name" value="NUDIX"/>
    <property type="match status" value="1"/>
</dbReference>
<feature type="region of interest" description="Disordered" evidence="1">
    <location>
        <begin position="546"/>
        <end position="598"/>
    </location>
</feature>
<evidence type="ECO:0000313" key="3">
    <source>
        <dbReference type="EMBL" id="KAG5510896.1"/>
    </source>
</evidence>
<evidence type="ECO:0000259" key="2">
    <source>
        <dbReference type="PROSITE" id="PS51462"/>
    </source>
</evidence>
<dbReference type="InterPro" id="IPR045121">
    <property type="entry name" value="CoAse"/>
</dbReference>
<feature type="region of interest" description="Disordered" evidence="1">
    <location>
        <begin position="426"/>
        <end position="455"/>
    </location>
</feature>
<evidence type="ECO:0000313" key="4">
    <source>
        <dbReference type="Proteomes" id="UP000674318"/>
    </source>
</evidence>
<feature type="domain" description="Nudix hydrolase" evidence="2">
    <location>
        <begin position="131"/>
        <end position="284"/>
    </location>
</feature>
<dbReference type="AlphaFoldDB" id="A0A836LJU8"/>
<proteinExistence type="predicted"/>
<comment type="caution">
    <text evidence="3">The sequence shown here is derived from an EMBL/GenBank/DDBJ whole genome shotgun (WGS) entry which is preliminary data.</text>
</comment>
<reference evidence="3 4" key="1">
    <citation type="submission" date="2021-02" db="EMBL/GenBank/DDBJ databases">
        <title>Porcisia hertigi Genome sequencing and assembly.</title>
        <authorList>
            <person name="Almutairi H."/>
            <person name="Gatherer D."/>
        </authorList>
    </citation>
    <scope>NUCLEOTIDE SEQUENCE [LARGE SCALE GENOMIC DNA]</scope>
    <source>
        <strain evidence="3 4">C119</strain>
    </source>
</reference>
<dbReference type="KEGG" id="phet:94292424"/>
<dbReference type="RefSeq" id="XP_067759368.1">
    <property type="nucleotide sequence ID" value="XM_067902347.1"/>
</dbReference>
<dbReference type="GeneID" id="94292424"/>
<dbReference type="Pfam" id="PF00293">
    <property type="entry name" value="NUDIX"/>
    <property type="match status" value="1"/>
</dbReference>
<dbReference type="Proteomes" id="UP000674318">
    <property type="component" value="Unassembled WGS sequence"/>
</dbReference>
<dbReference type="GO" id="GO:0010945">
    <property type="term" value="F:coenzyme A diphosphatase activity"/>
    <property type="evidence" value="ECO:0007669"/>
    <property type="project" value="InterPro"/>
</dbReference>
<dbReference type="InterPro" id="IPR015797">
    <property type="entry name" value="NUDIX_hydrolase-like_dom_sf"/>
</dbReference>
<dbReference type="Gene3D" id="3.90.79.10">
    <property type="entry name" value="Nucleoside Triphosphate Pyrophosphohydrolase"/>
    <property type="match status" value="1"/>
</dbReference>
<name>A0A836LJU8_9TRYP</name>
<dbReference type="PANTHER" id="PTHR12992">
    <property type="entry name" value="NUDIX HYDROLASE"/>
    <property type="match status" value="1"/>
</dbReference>
<feature type="region of interest" description="Disordered" evidence="1">
    <location>
        <begin position="315"/>
        <end position="339"/>
    </location>
</feature>
<protein>
    <recommendedName>
        <fullName evidence="2">Nudix hydrolase domain-containing protein</fullName>
    </recommendedName>
</protein>
<feature type="compositionally biased region" description="Polar residues" evidence="1">
    <location>
        <begin position="433"/>
        <end position="443"/>
    </location>
</feature>